<organism evidence="10 11">
    <name type="scientific">Fluviicoccus keumensis</name>
    <dbReference type="NCBI Taxonomy" id="1435465"/>
    <lineage>
        <taxon>Bacteria</taxon>
        <taxon>Pseudomonadati</taxon>
        <taxon>Pseudomonadota</taxon>
        <taxon>Gammaproteobacteria</taxon>
        <taxon>Moraxellales</taxon>
        <taxon>Moraxellaceae</taxon>
        <taxon>Fluviicoccus</taxon>
    </lineage>
</organism>
<reference evidence="10 11" key="1">
    <citation type="submission" date="2019-02" db="EMBL/GenBank/DDBJ databases">
        <title>Genomic Encyclopedia of Type Strains, Phase IV (KMG-IV): sequencing the most valuable type-strain genomes for metagenomic binning, comparative biology and taxonomic classification.</title>
        <authorList>
            <person name="Goeker M."/>
        </authorList>
    </citation>
    <scope>NUCLEOTIDE SEQUENCE [LARGE SCALE GENOMIC DNA]</scope>
    <source>
        <strain evidence="10 11">DSM 105135</strain>
    </source>
</reference>
<feature type="transmembrane region" description="Helical" evidence="9">
    <location>
        <begin position="72"/>
        <end position="90"/>
    </location>
</feature>
<dbReference type="GO" id="GO:0005886">
    <property type="term" value="C:plasma membrane"/>
    <property type="evidence" value="ECO:0007669"/>
    <property type="project" value="UniProtKB-SubCell"/>
</dbReference>
<evidence type="ECO:0000256" key="4">
    <source>
        <dbReference type="ARBA" id="ARBA00022692"/>
    </source>
</evidence>
<evidence type="ECO:0000256" key="1">
    <source>
        <dbReference type="ARBA" id="ARBA00004651"/>
    </source>
</evidence>
<dbReference type="RefSeq" id="WP_165391396.1">
    <property type="nucleotide sequence ID" value="NZ_SHKX01000012.1"/>
</dbReference>
<gene>
    <name evidence="10" type="ORF">EV700_1724</name>
</gene>
<dbReference type="PANTHER" id="PTHR37484">
    <property type="entry name" value="ROD SHAPE-DETERMINING PROTEIN MRED"/>
    <property type="match status" value="1"/>
</dbReference>
<dbReference type="NCBIfam" id="TIGR03426">
    <property type="entry name" value="shape_MreD"/>
    <property type="match status" value="1"/>
</dbReference>
<feature type="transmembrane region" description="Helical" evidence="9">
    <location>
        <begin position="6"/>
        <end position="26"/>
    </location>
</feature>
<accession>A0A4Q7Z540</accession>
<comment type="similarity">
    <text evidence="2 8">Belongs to the MreD family.</text>
</comment>
<feature type="transmembrane region" description="Helical" evidence="9">
    <location>
        <begin position="38"/>
        <end position="60"/>
    </location>
</feature>
<sequence>MRTPDPVLAIPLSLLAGLLLTLAPLVPELAWWRPEWLFILLVFWVFNQPDSVGIWTAFLLGLVMDLVMGTRFGIYPAAFVVAAWLARVILLRWRVLTWTNTGIALTGLTFVALAIRYLLELALGNPPVTAYYWLPVISNAVCWLPVQALLQRWGRY</sequence>
<dbReference type="AlphaFoldDB" id="A0A4Q7Z540"/>
<dbReference type="InterPro" id="IPR026034">
    <property type="entry name" value="MreD_proteobac"/>
</dbReference>
<evidence type="ECO:0000256" key="5">
    <source>
        <dbReference type="ARBA" id="ARBA00022960"/>
    </source>
</evidence>
<comment type="caution">
    <text evidence="10">The sequence shown here is derived from an EMBL/GenBank/DDBJ whole genome shotgun (WGS) entry which is preliminary data.</text>
</comment>
<keyword evidence="6 9" id="KW-1133">Transmembrane helix</keyword>
<dbReference type="PIRSF" id="PIRSF018472">
    <property type="entry name" value="MreD_proteobac"/>
    <property type="match status" value="1"/>
</dbReference>
<keyword evidence="11" id="KW-1185">Reference proteome</keyword>
<feature type="transmembrane region" description="Helical" evidence="9">
    <location>
        <begin position="102"/>
        <end position="119"/>
    </location>
</feature>
<comment type="subcellular location">
    <subcellularLocation>
        <location evidence="8">Cell inner membrane</location>
    </subcellularLocation>
    <subcellularLocation>
        <location evidence="1">Cell membrane</location>
        <topology evidence="1">Multi-pass membrane protein</topology>
    </subcellularLocation>
</comment>
<dbReference type="Proteomes" id="UP000292423">
    <property type="component" value="Unassembled WGS sequence"/>
</dbReference>
<keyword evidence="4 9" id="KW-0812">Transmembrane</keyword>
<dbReference type="GO" id="GO:0008360">
    <property type="term" value="P:regulation of cell shape"/>
    <property type="evidence" value="ECO:0007669"/>
    <property type="project" value="UniProtKB-UniRule"/>
</dbReference>
<keyword evidence="7 8" id="KW-0472">Membrane</keyword>
<name>A0A4Q7Z540_9GAMM</name>
<evidence type="ECO:0000256" key="6">
    <source>
        <dbReference type="ARBA" id="ARBA00022989"/>
    </source>
</evidence>
<dbReference type="InterPro" id="IPR007227">
    <property type="entry name" value="Cell_shape_determining_MreD"/>
</dbReference>
<proteinExistence type="inferred from homology"/>
<evidence type="ECO:0000256" key="9">
    <source>
        <dbReference type="SAM" id="Phobius"/>
    </source>
</evidence>
<dbReference type="PANTHER" id="PTHR37484:SF1">
    <property type="entry name" value="ROD SHAPE-DETERMINING PROTEIN MRED"/>
    <property type="match status" value="1"/>
</dbReference>
<keyword evidence="8" id="KW-0997">Cell inner membrane</keyword>
<evidence type="ECO:0000313" key="10">
    <source>
        <dbReference type="EMBL" id="RZU44921.1"/>
    </source>
</evidence>
<keyword evidence="5 8" id="KW-0133">Cell shape</keyword>
<evidence type="ECO:0000256" key="2">
    <source>
        <dbReference type="ARBA" id="ARBA00007776"/>
    </source>
</evidence>
<comment type="function">
    <text evidence="8">Involved in formation of the rod shape of the cell. May also contribute to regulation of formation of penicillin-binding proteins.</text>
</comment>
<protein>
    <recommendedName>
        <fullName evidence="8">Rod shape-determining protein MreD</fullName>
    </recommendedName>
</protein>
<evidence type="ECO:0000256" key="8">
    <source>
        <dbReference type="PIRNR" id="PIRNR018472"/>
    </source>
</evidence>
<keyword evidence="3 8" id="KW-1003">Cell membrane</keyword>
<evidence type="ECO:0000256" key="7">
    <source>
        <dbReference type="ARBA" id="ARBA00023136"/>
    </source>
</evidence>
<evidence type="ECO:0000313" key="11">
    <source>
        <dbReference type="Proteomes" id="UP000292423"/>
    </source>
</evidence>
<dbReference type="Pfam" id="PF04093">
    <property type="entry name" value="MreD"/>
    <property type="match status" value="1"/>
</dbReference>
<dbReference type="EMBL" id="SHKX01000012">
    <property type="protein sequence ID" value="RZU44921.1"/>
    <property type="molecule type" value="Genomic_DNA"/>
</dbReference>
<feature type="transmembrane region" description="Helical" evidence="9">
    <location>
        <begin position="131"/>
        <end position="150"/>
    </location>
</feature>
<evidence type="ECO:0000256" key="3">
    <source>
        <dbReference type="ARBA" id="ARBA00022475"/>
    </source>
</evidence>